<keyword evidence="7 13" id="KW-0418">Kinase</keyword>
<comment type="catalytic activity">
    <reaction evidence="13">
        <text>pyruvate + ATP = phosphoenolpyruvate + ADP + H(+)</text>
        <dbReference type="Rhea" id="RHEA:18157"/>
        <dbReference type="ChEBI" id="CHEBI:15361"/>
        <dbReference type="ChEBI" id="CHEBI:15378"/>
        <dbReference type="ChEBI" id="CHEBI:30616"/>
        <dbReference type="ChEBI" id="CHEBI:58702"/>
        <dbReference type="ChEBI" id="CHEBI:456216"/>
        <dbReference type="EC" id="2.7.1.40"/>
    </reaction>
</comment>
<comment type="pathway">
    <text evidence="1 13">Carbohydrate degradation; glycolysis; pyruvate from D-glyceraldehyde 3-phosphate: step 5/5.</text>
</comment>
<reference evidence="17" key="1">
    <citation type="journal article" date="2024" name="Int. J. Syst. Evol. Microbiol.">
        <title>Methylomarinovum tepidoasis sp. nov., a moderately thermophilic methanotroph of the family Methylothermaceae isolated from a deep-sea hydrothermal field.</title>
        <authorList>
            <person name="Hirayama H."/>
            <person name="Takaki Y."/>
            <person name="Abe M."/>
            <person name="Miyazaki M."/>
            <person name="Uematsu K."/>
            <person name="Matsui Y."/>
            <person name="Takai K."/>
        </authorList>
    </citation>
    <scope>NUCLEOTIDE SEQUENCE [LARGE SCALE GENOMIC DNA]</scope>
    <source>
        <strain evidence="17">IN45</strain>
    </source>
</reference>
<keyword evidence="10 13" id="KW-0324">Glycolysis</keyword>
<gene>
    <name evidence="16" type="ORF">MIN45_P2052</name>
</gene>
<organism evidence="16 17">
    <name type="scientific">Methylomarinovum tepidoasis</name>
    <dbReference type="NCBI Taxonomy" id="2840183"/>
    <lineage>
        <taxon>Bacteria</taxon>
        <taxon>Pseudomonadati</taxon>
        <taxon>Pseudomonadota</taxon>
        <taxon>Gammaproteobacteria</taxon>
        <taxon>Methylococcales</taxon>
        <taxon>Methylothermaceae</taxon>
        <taxon>Methylomarinovum</taxon>
    </lineage>
</organism>
<feature type="domain" description="Pyruvate kinase barrel" evidence="14">
    <location>
        <begin position="6"/>
        <end position="326"/>
    </location>
</feature>
<dbReference type="GO" id="GO:0016301">
    <property type="term" value="F:kinase activity"/>
    <property type="evidence" value="ECO:0007669"/>
    <property type="project" value="UniProtKB-KW"/>
</dbReference>
<dbReference type="SUPFAM" id="SSF51621">
    <property type="entry name" value="Phosphoenolpyruvate/pyruvate domain"/>
    <property type="match status" value="1"/>
</dbReference>
<dbReference type="RefSeq" id="WP_286292100.1">
    <property type="nucleotide sequence ID" value="NZ_AP024718.1"/>
</dbReference>
<evidence type="ECO:0000313" key="16">
    <source>
        <dbReference type="EMBL" id="BCX89679.1"/>
    </source>
</evidence>
<accession>A0AAU9D3W7</accession>
<dbReference type="GO" id="GO:0004743">
    <property type="term" value="F:pyruvate kinase activity"/>
    <property type="evidence" value="ECO:0007669"/>
    <property type="project" value="UniProtKB-UniRule"/>
</dbReference>
<dbReference type="KEGG" id="meiy:MIN45_P2052"/>
<dbReference type="Proteomes" id="UP001321450">
    <property type="component" value="Chromosome"/>
</dbReference>
<dbReference type="NCBIfam" id="TIGR01064">
    <property type="entry name" value="pyruv_kin"/>
    <property type="match status" value="1"/>
</dbReference>
<evidence type="ECO:0000313" key="17">
    <source>
        <dbReference type="Proteomes" id="UP001321450"/>
    </source>
</evidence>
<evidence type="ECO:0000256" key="11">
    <source>
        <dbReference type="ARBA" id="ARBA00023317"/>
    </source>
</evidence>
<keyword evidence="11 16" id="KW-0670">Pyruvate</keyword>
<evidence type="ECO:0000256" key="4">
    <source>
        <dbReference type="ARBA" id="ARBA00022679"/>
    </source>
</evidence>
<evidence type="ECO:0000256" key="10">
    <source>
        <dbReference type="ARBA" id="ARBA00023152"/>
    </source>
</evidence>
<dbReference type="Gene3D" id="3.40.1380.20">
    <property type="entry name" value="Pyruvate kinase, C-terminal domain"/>
    <property type="match status" value="1"/>
</dbReference>
<dbReference type="NCBIfam" id="NF004491">
    <property type="entry name" value="PRK05826.1"/>
    <property type="match status" value="1"/>
</dbReference>
<keyword evidence="5" id="KW-0479">Metal-binding</keyword>
<dbReference type="EMBL" id="AP024718">
    <property type="protein sequence ID" value="BCX89679.1"/>
    <property type="molecule type" value="Genomic_DNA"/>
</dbReference>
<dbReference type="InterPro" id="IPR040442">
    <property type="entry name" value="Pyrv_kinase-like_dom_sf"/>
</dbReference>
<dbReference type="AlphaFoldDB" id="A0AAU9D3W7"/>
<dbReference type="Pfam" id="PF00224">
    <property type="entry name" value="PK"/>
    <property type="match status" value="1"/>
</dbReference>
<proteinExistence type="inferred from homology"/>
<dbReference type="PRINTS" id="PR01050">
    <property type="entry name" value="PYRUVTKNASE"/>
</dbReference>
<evidence type="ECO:0000256" key="6">
    <source>
        <dbReference type="ARBA" id="ARBA00022741"/>
    </source>
</evidence>
<evidence type="ECO:0000256" key="8">
    <source>
        <dbReference type="ARBA" id="ARBA00022840"/>
    </source>
</evidence>
<dbReference type="InterPro" id="IPR015793">
    <property type="entry name" value="Pyrv_Knase_brl"/>
</dbReference>
<keyword evidence="6" id="KW-0547">Nucleotide-binding</keyword>
<dbReference type="EC" id="2.7.1.40" evidence="3 12"/>
<dbReference type="SUPFAM" id="SSF52935">
    <property type="entry name" value="PK C-terminal domain-like"/>
    <property type="match status" value="1"/>
</dbReference>
<dbReference type="InterPro" id="IPR015813">
    <property type="entry name" value="Pyrv/PenolPyrv_kinase-like_dom"/>
</dbReference>
<protein>
    <recommendedName>
        <fullName evidence="3 12">Pyruvate kinase</fullName>
        <ecNumber evidence="3 12">2.7.1.40</ecNumber>
    </recommendedName>
</protein>
<evidence type="ECO:0000256" key="9">
    <source>
        <dbReference type="ARBA" id="ARBA00022842"/>
    </source>
</evidence>
<evidence type="ECO:0000256" key="3">
    <source>
        <dbReference type="ARBA" id="ARBA00012142"/>
    </source>
</evidence>
<evidence type="ECO:0000256" key="5">
    <source>
        <dbReference type="ARBA" id="ARBA00022723"/>
    </source>
</evidence>
<sequence length="473" mass="51371">MKPTGHKTKIVATIGPASDTVTCLIHMLRAGMRVARLNLAHGDPDRHARTIDRIRRASARSGHPVAILADLPGPKLRIGPLDPDPVVLARGQTFVLTTDPIIGDARRASLPLSELPRAVRPGDAVFLNDGFIELRVETVRGNEVHCRVVVGGELRSHKGVNIPKLRIPLPAFTEQDHRLLAFACEQGVDAVSISFVASAGDVLRVRQAAQDLGAAPYLIAKIERAAALEQIDAILAATDGIMIARGDLGVETPIETIALTQKRLIRKANAAGKPVITATQMLESMTVHSRPTRAEATDVANAVLDGTDAVMLSEESALGRFPVEAVRMLGRIARHAEAERERRITLPQPGRRKNVQEVIALDVATTVLHLGIRHVFTPTETGATARRIARFHLPAWTIALSPHPATCQRLLFSYGVHPVHTGENGREWRLIACDWLHRHGIRKGPVLLTQGPSLGHPGETNRLEIIDRIECPA</sequence>
<evidence type="ECO:0000256" key="13">
    <source>
        <dbReference type="RuleBase" id="RU000504"/>
    </source>
</evidence>
<keyword evidence="17" id="KW-1185">Reference proteome</keyword>
<feature type="domain" description="Pyruvate kinase C-terminal" evidence="15">
    <location>
        <begin position="358"/>
        <end position="466"/>
    </location>
</feature>
<dbReference type="Gene3D" id="3.20.20.60">
    <property type="entry name" value="Phosphoenolpyruvate-binding domains"/>
    <property type="match status" value="1"/>
</dbReference>
<evidence type="ECO:0000256" key="7">
    <source>
        <dbReference type="ARBA" id="ARBA00022777"/>
    </source>
</evidence>
<dbReference type="InterPro" id="IPR011037">
    <property type="entry name" value="Pyrv_Knase-like_insert_dom_sf"/>
</dbReference>
<evidence type="ECO:0000259" key="14">
    <source>
        <dbReference type="Pfam" id="PF00224"/>
    </source>
</evidence>
<keyword evidence="4 13" id="KW-0808">Transferase</keyword>
<dbReference type="Gene3D" id="2.40.33.10">
    <property type="entry name" value="PK beta-barrel domain-like"/>
    <property type="match status" value="1"/>
</dbReference>
<dbReference type="GO" id="GO:0000287">
    <property type="term" value="F:magnesium ion binding"/>
    <property type="evidence" value="ECO:0007669"/>
    <property type="project" value="UniProtKB-UniRule"/>
</dbReference>
<dbReference type="FunFam" id="2.40.33.10:FF:000001">
    <property type="entry name" value="Pyruvate kinase"/>
    <property type="match status" value="1"/>
</dbReference>
<dbReference type="GO" id="GO:0030955">
    <property type="term" value="F:potassium ion binding"/>
    <property type="evidence" value="ECO:0007669"/>
    <property type="project" value="UniProtKB-UniRule"/>
</dbReference>
<dbReference type="GO" id="GO:0005524">
    <property type="term" value="F:ATP binding"/>
    <property type="evidence" value="ECO:0007669"/>
    <property type="project" value="UniProtKB-KW"/>
</dbReference>
<evidence type="ECO:0000256" key="1">
    <source>
        <dbReference type="ARBA" id="ARBA00004997"/>
    </source>
</evidence>
<dbReference type="InterPro" id="IPR015806">
    <property type="entry name" value="Pyrv_Knase_insert_dom_sf"/>
</dbReference>
<keyword evidence="9 13" id="KW-0460">Magnesium</keyword>
<dbReference type="InterPro" id="IPR036918">
    <property type="entry name" value="Pyrv_Knase_C_sf"/>
</dbReference>
<keyword evidence="8" id="KW-0067">ATP-binding</keyword>
<dbReference type="Pfam" id="PF02887">
    <property type="entry name" value="PK_C"/>
    <property type="match status" value="1"/>
</dbReference>
<comment type="similarity">
    <text evidence="2 13">Belongs to the pyruvate kinase family.</text>
</comment>
<evidence type="ECO:0000256" key="12">
    <source>
        <dbReference type="NCBIfam" id="TIGR01064"/>
    </source>
</evidence>
<dbReference type="InterPro" id="IPR001697">
    <property type="entry name" value="Pyr_Knase"/>
</dbReference>
<evidence type="ECO:0000259" key="15">
    <source>
        <dbReference type="Pfam" id="PF02887"/>
    </source>
</evidence>
<name>A0AAU9D3W7_9GAMM</name>
<dbReference type="SUPFAM" id="SSF50800">
    <property type="entry name" value="PK beta-barrel domain-like"/>
    <property type="match status" value="1"/>
</dbReference>
<dbReference type="PANTHER" id="PTHR11817">
    <property type="entry name" value="PYRUVATE KINASE"/>
    <property type="match status" value="1"/>
</dbReference>
<dbReference type="InterPro" id="IPR015795">
    <property type="entry name" value="Pyrv_Knase_C"/>
</dbReference>
<evidence type="ECO:0000256" key="2">
    <source>
        <dbReference type="ARBA" id="ARBA00008663"/>
    </source>
</evidence>